<evidence type="ECO:0000256" key="10">
    <source>
        <dbReference type="ARBA" id="ARBA00023004"/>
    </source>
</evidence>
<evidence type="ECO:0000256" key="4">
    <source>
        <dbReference type="ARBA" id="ARBA00010617"/>
    </source>
</evidence>
<evidence type="ECO:0000256" key="6">
    <source>
        <dbReference type="ARBA" id="ARBA00022723"/>
    </source>
</evidence>
<evidence type="ECO:0000256" key="9">
    <source>
        <dbReference type="ARBA" id="ARBA00023002"/>
    </source>
</evidence>
<organism evidence="14">
    <name type="scientific">Corethrella appendiculata</name>
    <dbReference type="NCBI Taxonomy" id="1370023"/>
    <lineage>
        <taxon>Eukaryota</taxon>
        <taxon>Metazoa</taxon>
        <taxon>Ecdysozoa</taxon>
        <taxon>Arthropoda</taxon>
        <taxon>Hexapoda</taxon>
        <taxon>Insecta</taxon>
        <taxon>Pterygota</taxon>
        <taxon>Neoptera</taxon>
        <taxon>Endopterygota</taxon>
        <taxon>Diptera</taxon>
        <taxon>Nematocera</taxon>
        <taxon>Culicoidea</taxon>
        <taxon>Chaoboridae</taxon>
        <taxon>Corethrella</taxon>
    </lineage>
</organism>
<comment type="similarity">
    <text evidence="4">Belongs to the cytochrome P450 family.</text>
</comment>
<evidence type="ECO:0000256" key="7">
    <source>
        <dbReference type="ARBA" id="ARBA00022824"/>
    </source>
</evidence>
<dbReference type="PANTHER" id="PTHR24292:SF93">
    <property type="entry name" value="CYTOCHROME P450 310A1-RELATED"/>
    <property type="match status" value="1"/>
</dbReference>
<keyword evidence="7" id="KW-0256">Endoplasmic reticulum</keyword>
<evidence type="ECO:0000256" key="11">
    <source>
        <dbReference type="ARBA" id="ARBA00023033"/>
    </source>
</evidence>
<evidence type="ECO:0000256" key="1">
    <source>
        <dbReference type="ARBA" id="ARBA00001971"/>
    </source>
</evidence>
<evidence type="ECO:0000256" key="3">
    <source>
        <dbReference type="ARBA" id="ARBA00004406"/>
    </source>
</evidence>
<name>U5EU85_9DIPT</name>
<keyword evidence="10 13" id="KW-0408">Iron</keyword>
<dbReference type="GO" id="GO:0020037">
    <property type="term" value="F:heme binding"/>
    <property type="evidence" value="ECO:0007669"/>
    <property type="project" value="InterPro"/>
</dbReference>
<dbReference type="Pfam" id="PF00067">
    <property type="entry name" value="p450"/>
    <property type="match status" value="1"/>
</dbReference>
<dbReference type="SUPFAM" id="SSF48264">
    <property type="entry name" value="Cytochrome P450"/>
    <property type="match status" value="1"/>
</dbReference>
<keyword evidence="11" id="KW-0503">Monooxygenase</keyword>
<dbReference type="EMBL" id="GANO01001598">
    <property type="protein sequence ID" value="JAB58273.1"/>
    <property type="molecule type" value="mRNA"/>
</dbReference>
<dbReference type="InterPro" id="IPR002401">
    <property type="entry name" value="Cyt_P450_E_grp-I"/>
</dbReference>
<dbReference type="AlphaFoldDB" id="U5EU85"/>
<keyword evidence="6 13" id="KW-0479">Metal-binding</keyword>
<accession>U5EU85</accession>
<dbReference type="PRINTS" id="PR00385">
    <property type="entry name" value="P450"/>
</dbReference>
<dbReference type="GO" id="GO:0005506">
    <property type="term" value="F:iron ion binding"/>
    <property type="evidence" value="ECO:0007669"/>
    <property type="project" value="InterPro"/>
</dbReference>
<evidence type="ECO:0000256" key="5">
    <source>
        <dbReference type="ARBA" id="ARBA00022617"/>
    </source>
</evidence>
<evidence type="ECO:0000256" key="2">
    <source>
        <dbReference type="ARBA" id="ARBA00004174"/>
    </source>
</evidence>
<dbReference type="GO" id="GO:0005789">
    <property type="term" value="C:endoplasmic reticulum membrane"/>
    <property type="evidence" value="ECO:0007669"/>
    <property type="project" value="UniProtKB-SubCell"/>
</dbReference>
<keyword evidence="8" id="KW-0492">Microsome</keyword>
<dbReference type="InterPro" id="IPR036396">
    <property type="entry name" value="Cyt_P450_sf"/>
</dbReference>
<evidence type="ECO:0000256" key="13">
    <source>
        <dbReference type="PIRSR" id="PIRSR602401-1"/>
    </source>
</evidence>
<reference evidence="14" key="1">
    <citation type="journal article" date="2014" name="Insect Biochem. Mol. Biol.">
        <title>An insight into the sialome of the frog biting fly, Corethrella appendiculata.</title>
        <authorList>
            <person name="Ribeiro J.M.C."/>
            <person name="Chagas A.C."/>
            <person name="Pham V.M."/>
            <person name="Lounibos L.P."/>
            <person name="Calvo E."/>
        </authorList>
    </citation>
    <scope>NUCLEOTIDE SEQUENCE</scope>
    <source>
        <tissue evidence="14">Salivary glands</tissue>
    </source>
</reference>
<dbReference type="CDD" id="cd11056">
    <property type="entry name" value="CYP6-like"/>
    <property type="match status" value="1"/>
</dbReference>
<evidence type="ECO:0000313" key="14">
    <source>
        <dbReference type="EMBL" id="JAB58273.1"/>
    </source>
</evidence>
<keyword evidence="12" id="KW-0472">Membrane</keyword>
<feature type="binding site" description="axial binding residue" evidence="13">
    <location>
        <position position="427"/>
    </location>
    <ligand>
        <name>heme</name>
        <dbReference type="ChEBI" id="CHEBI:30413"/>
    </ligand>
    <ligandPart>
        <name>Fe</name>
        <dbReference type="ChEBI" id="CHEBI:18248"/>
    </ligandPart>
</feature>
<comment type="subcellular location">
    <subcellularLocation>
        <location evidence="3">Endoplasmic reticulum membrane</location>
        <topology evidence="3">Peripheral membrane protein</topology>
    </subcellularLocation>
    <subcellularLocation>
        <location evidence="2">Microsome membrane</location>
        <topology evidence="2">Peripheral membrane protein</topology>
    </subcellularLocation>
</comment>
<protein>
    <submittedName>
        <fullName evidence="14">Putative cytochrome</fullName>
    </submittedName>
</protein>
<keyword evidence="9" id="KW-0560">Oxidoreductase</keyword>
<dbReference type="InterPro" id="IPR050476">
    <property type="entry name" value="Insect_CytP450_Detox"/>
</dbReference>
<proteinExistence type="evidence at transcript level"/>
<dbReference type="InterPro" id="IPR001128">
    <property type="entry name" value="Cyt_P450"/>
</dbReference>
<dbReference type="GO" id="GO:0016705">
    <property type="term" value="F:oxidoreductase activity, acting on paired donors, with incorporation or reduction of molecular oxygen"/>
    <property type="evidence" value="ECO:0007669"/>
    <property type="project" value="InterPro"/>
</dbReference>
<dbReference type="PRINTS" id="PR00463">
    <property type="entry name" value="EP450I"/>
</dbReference>
<comment type="cofactor">
    <cofactor evidence="1 13">
        <name>heme</name>
        <dbReference type="ChEBI" id="CHEBI:30413"/>
    </cofactor>
</comment>
<dbReference type="Gene3D" id="1.10.630.10">
    <property type="entry name" value="Cytochrome P450"/>
    <property type="match status" value="1"/>
</dbReference>
<evidence type="ECO:0000256" key="8">
    <source>
        <dbReference type="ARBA" id="ARBA00022848"/>
    </source>
</evidence>
<sequence length="487" mass="56620">IAISLILLILLIKYHFNYWNRRGIPQLKPAFPLGDYNRILTEKLPIAVTVAKIYEETHRKYPIVGTYCTLHPILIVNDFQLLKKIYVNDFQCFSSRGCYPDEVNDPLSANLVFTDGEDWKRMRQLLTPLFTPAKVKSFYQIMNDTSKVLENHIEKNFRNFEEIEILNLCGRFMTDIIASLAFGITVNSIDNPHEKFRQIGESVFDIESPMGVLRQLGSSVLPALKKYFKIYFVSKDVENFMISTVENLIEYREKNQIYRQDLMQLLMNFKETENFNVAQITAQAFVVFLAGFESTSITATYCMYELAKHPELQEKLHSEIDQHLDNEGNLNYDSIMKMNFLDACVNETLRKHPPISLTMRKCTQPYHIPELNVTINKDECLFVPIMGFHRDPDFFPEPMRFKPDRFLNQEVGSDTPFQPFALGPRYCIASQLGKIMVKLCLVGYLSKFKYESSDDGTEELKIAQKTMLIKPDKEIYLKISKRICNKI</sequence>
<keyword evidence="5 13" id="KW-0349">Heme</keyword>
<feature type="non-terminal residue" evidence="14">
    <location>
        <position position="1"/>
    </location>
</feature>
<dbReference type="PANTHER" id="PTHR24292">
    <property type="entry name" value="CYTOCHROME P450"/>
    <property type="match status" value="1"/>
</dbReference>
<dbReference type="GO" id="GO:0004497">
    <property type="term" value="F:monooxygenase activity"/>
    <property type="evidence" value="ECO:0007669"/>
    <property type="project" value="UniProtKB-KW"/>
</dbReference>
<evidence type="ECO:0000256" key="12">
    <source>
        <dbReference type="ARBA" id="ARBA00023136"/>
    </source>
</evidence>
<dbReference type="FunFam" id="1.10.630.10:FF:000042">
    <property type="entry name" value="Cytochrome P450"/>
    <property type="match status" value="1"/>
</dbReference>